<evidence type="ECO:0000313" key="6">
    <source>
        <dbReference type="Proteomes" id="UP000503178"/>
    </source>
</evidence>
<keyword evidence="3" id="KW-0934">Plastid</keyword>
<dbReference type="AlphaFoldDB" id="A0A1L5YCM7"/>
<organism evidence="3">
    <name type="scientific">Paulinella micropora</name>
    <dbReference type="NCBI Taxonomy" id="1928728"/>
    <lineage>
        <taxon>Eukaryota</taxon>
        <taxon>Sar</taxon>
        <taxon>Rhizaria</taxon>
        <taxon>Cercozoa</taxon>
        <taxon>Imbricatea</taxon>
        <taxon>Silicofilosea</taxon>
        <taxon>Euglyphida</taxon>
        <taxon>Paulinellidae</taxon>
        <taxon>Paulinella</taxon>
    </lineage>
</organism>
<accession>A0A1L5YCM7</accession>
<protein>
    <submittedName>
        <fullName evidence="5">Possible ring-cleaving dioxygenase</fullName>
    </submittedName>
    <submittedName>
        <fullName evidence="3">Putative ring-cleaving dioxygenase</fullName>
    </submittedName>
</protein>
<dbReference type="Proteomes" id="UP000503178">
    <property type="component" value="Chromatophore Pltd"/>
</dbReference>
<evidence type="ECO:0000313" key="5">
    <source>
        <dbReference type="EMBL" id="BBL86419.1"/>
    </source>
</evidence>
<dbReference type="GO" id="GO:0046872">
    <property type="term" value="F:metal ion binding"/>
    <property type="evidence" value="ECO:0007669"/>
    <property type="project" value="UniProtKB-KW"/>
</dbReference>
<feature type="domain" description="VOC" evidence="2">
    <location>
        <begin position="16"/>
        <end position="126"/>
    </location>
</feature>
<keyword evidence="3" id="KW-0223">Dioxygenase</keyword>
<reference evidence="5 6" key="2">
    <citation type="submission" date="2019-06" db="EMBL/GenBank/DDBJ databases">
        <title>A hidden player of endosymbiotic evolution: DNA virus triggered massive gene transfer.</title>
        <authorList>
            <person name="Matsuo M."/>
            <person name="Katahata A."/>
            <person name="Tachikawa M."/>
            <person name="Minakuchi Y."/>
            <person name="Noguchi H."/>
            <person name="Toyoda A."/>
            <person name="Fujiyama A."/>
            <person name="Suzuki Y."/>
            <person name="Satoh S."/>
            <person name="Nakayama T."/>
            <person name="Kamikawa R."/>
            <person name="Nomura M."/>
            <person name="Inagaki Y."/>
            <person name="Ishida K."/>
            <person name="Obokata J."/>
        </authorList>
    </citation>
    <scope>NUCLEOTIDE SEQUENCE [LARGE SCALE GENOMIC DNA]</scope>
    <source>
        <strain evidence="5 6">MYN1</strain>
    </source>
</reference>
<dbReference type="InterPro" id="IPR029068">
    <property type="entry name" value="Glyas_Bleomycin-R_OHBP_Dase"/>
</dbReference>
<keyword evidence="1" id="KW-0479">Metal-binding</keyword>
<sequence length="141" mass="16181">MTQFGHDSQGRIIVHRLGHVAIRVQDMNRAKNFYQGLGLSLVWDATDWAYLRLANSNNGIALLSPEYKDAGPHFAFHFSTKEEIELIRLQFIDKGYEVGAIHDHRDGTSSFYLQDPESNWLEILYEPTEGIHSKLNPKLIQ</sequence>
<dbReference type="Gene3D" id="3.10.180.10">
    <property type="entry name" value="2,3-Dihydroxybiphenyl 1,2-Dioxygenase, domain 1"/>
    <property type="match status" value="1"/>
</dbReference>
<dbReference type="InterPro" id="IPR004360">
    <property type="entry name" value="Glyas_Fos-R_dOase_dom"/>
</dbReference>
<dbReference type="PROSITE" id="PS00934">
    <property type="entry name" value="GLYOXALASE_I_1"/>
    <property type="match status" value="1"/>
</dbReference>
<geneLocation type="plastid" evidence="3"/>
<gene>
    <name evidence="5" type="primary">MYN1_Chr_598</name>
    <name evidence="3" type="ORF">PCKR_667</name>
    <name evidence="4" type="ORF">PFK_667</name>
    <name evidence="5" type="ORF">PMYN1_Chma614</name>
</gene>
<dbReference type="PROSITE" id="PS51819">
    <property type="entry name" value="VOC"/>
    <property type="match status" value="1"/>
</dbReference>
<evidence type="ECO:0000313" key="3">
    <source>
        <dbReference type="EMBL" id="APP88434.1"/>
    </source>
</evidence>
<dbReference type="InterPro" id="IPR018146">
    <property type="entry name" value="Glyoxalase_1_CS"/>
</dbReference>
<proteinExistence type="predicted"/>
<dbReference type="GO" id="GO:0051213">
    <property type="term" value="F:dioxygenase activity"/>
    <property type="evidence" value="ECO:0007669"/>
    <property type="project" value="UniProtKB-KW"/>
</dbReference>
<dbReference type="CDD" id="cd06587">
    <property type="entry name" value="VOC"/>
    <property type="match status" value="1"/>
</dbReference>
<dbReference type="SUPFAM" id="SSF54593">
    <property type="entry name" value="Glyoxalase/Bleomycin resistance protein/Dihydroxybiphenyl dioxygenase"/>
    <property type="match status" value="1"/>
</dbReference>
<keyword evidence="3" id="KW-0560">Oxidoreductase</keyword>
<dbReference type="EMBL" id="KX897545">
    <property type="protein sequence ID" value="APP88434.1"/>
    <property type="molecule type" value="Genomic_DNA"/>
</dbReference>
<evidence type="ECO:0000313" key="4">
    <source>
        <dbReference type="EMBL" id="AQX45201.1"/>
    </source>
</evidence>
<name>A0A1L5YCM7_9EUKA</name>
<dbReference type="GO" id="GO:0004462">
    <property type="term" value="F:lactoylglutathione lyase activity"/>
    <property type="evidence" value="ECO:0007669"/>
    <property type="project" value="InterPro"/>
</dbReference>
<evidence type="ECO:0000256" key="1">
    <source>
        <dbReference type="ARBA" id="ARBA00022723"/>
    </source>
</evidence>
<dbReference type="Pfam" id="PF00903">
    <property type="entry name" value="Glyoxalase"/>
    <property type="match status" value="1"/>
</dbReference>
<dbReference type="EMBL" id="LC490351">
    <property type="protein sequence ID" value="BBL86419.1"/>
    <property type="molecule type" value="Genomic_DNA"/>
</dbReference>
<dbReference type="InterPro" id="IPR037523">
    <property type="entry name" value="VOC_core"/>
</dbReference>
<keyword evidence="6" id="KW-1185">Reference proteome</keyword>
<dbReference type="EMBL" id="KY124271">
    <property type="protein sequence ID" value="AQX45201.1"/>
    <property type="molecule type" value="Genomic_DNA"/>
</dbReference>
<reference evidence="3" key="1">
    <citation type="journal article" date="2017" name="Protist">
        <title>Diversity of the Photosynthetic Paulinella Species, with the Description of Paulinella micropora sp. nov. and the Chromatophore Genome Sequence for strain KR01.</title>
        <authorList>
            <person name="Lhee D."/>
            <person name="Yang E.C."/>
            <person name="Kim J.I."/>
            <person name="Nakayama T."/>
            <person name="Zuccarello G."/>
            <person name="Andersen R.A."/>
            <person name="Yoon H.S."/>
        </authorList>
    </citation>
    <scope>NUCLEOTIDE SEQUENCE</scope>
    <source>
        <strain evidence="4">FK01</strain>
        <strain evidence="3">KR01</strain>
    </source>
</reference>
<evidence type="ECO:0000259" key="2">
    <source>
        <dbReference type="PROSITE" id="PS51819"/>
    </source>
</evidence>